<dbReference type="CDD" id="cd01949">
    <property type="entry name" value="GGDEF"/>
    <property type="match status" value="1"/>
</dbReference>
<evidence type="ECO:0000256" key="8">
    <source>
        <dbReference type="ARBA" id="ARBA00023136"/>
    </source>
</evidence>
<proteinExistence type="predicted"/>
<dbReference type="InterPro" id="IPR033479">
    <property type="entry name" value="dCache_1"/>
</dbReference>
<dbReference type="CDD" id="cd12912">
    <property type="entry name" value="PDC2_MCP_like"/>
    <property type="match status" value="1"/>
</dbReference>
<keyword evidence="7" id="KW-1133">Transmembrane helix</keyword>
<organism evidence="11 12">
    <name type="scientific">Vibrio maritimus</name>
    <dbReference type="NCBI Taxonomy" id="990268"/>
    <lineage>
        <taxon>Bacteria</taxon>
        <taxon>Pseudomonadati</taxon>
        <taxon>Pseudomonadota</taxon>
        <taxon>Gammaproteobacteria</taxon>
        <taxon>Vibrionales</taxon>
        <taxon>Vibrionaceae</taxon>
        <taxon>Vibrio</taxon>
    </lineage>
</organism>
<comment type="cofactor">
    <cofactor evidence="1">
        <name>Mg(2+)</name>
        <dbReference type="ChEBI" id="CHEBI:18420"/>
    </cofactor>
</comment>
<evidence type="ECO:0000256" key="2">
    <source>
        <dbReference type="ARBA" id="ARBA00004533"/>
    </source>
</evidence>
<reference evidence="11 12" key="1">
    <citation type="submission" date="2014-09" db="EMBL/GenBank/DDBJ databases">
        <title>Vibrio maritimus JCM 19240. (C210) whole genome shotgun sequence.</title>
        <authorList>
            <person name="Sawabe T."/>
            <person name="Meirelles P."/>
            <person name="Nakanishi M."/>
            <person name="Sayaka M."/>
            <person name="Hattori M."/>
            <person name="Ohkuma M."/>
        </authorList>
    </citation>
    <scope>NUCLEOTIDE SEQUENCE [LARGE SCALE GENOMIC DNA]</scope>
    <source>
        <strain evidence="11 12">JCM 19240</strain>
    </source>
</reference>
<dbReference type="InterPro" id="IPR043128">
    <property type="entry name" value="Rev_trsase/Diguanyl_cyclase"/>
</dbReference>
<evidence type="ECO:0000313" key="12">
    <source>
        <dbReference type="Proteomes" id="UP000029224"/>
    </source>
</evidence>
<dbReference type="OrthoDB" id="9770795at2"/>
<comment type="caution">
    <text evidence="11">The sequence shown here is derived from an EMBL/GenBank/DDBJ whole genome shotgun (WGS) entry which is preliminary data.</text>
</comment>
<evidence type="ECO:0000256" key="4">
    <source>
        <dbReference type="ARBA" id="ARBA00012528"/>
    </source>
</evidence>
<dbReference type="InterPro" id="IPR000160">
    <property type="entry name" value="GGDEF_dom"/>
</dbReference>
<dbReference type="GO" id="GO:0052621">
    <property type="term" value="F:diguanylate cyclase activity"/>
    <property type="evidence" value="ECO:0007669"/>
    <property type="project" value="UniProtKB-EC"/>
</dbReference>
<gene>
    <name evidence="11" type="ORF">JCM19240_5658</name>
</gene>
<evidence type="ECO:0000256" key="3">
    <source>
        <dbReference type="ARBA" id="ARBA00004651"/>
    </source>
</evidence>
<dbReference type="FunFam" id="3.30.70.270:FF:000001">
    <property type="entry name" value="Diguanylate cyclase domain protein"/>
    <property type="match status" value="1"/>
</dbReference>
<evidence type="ECO:0000259" key="10">
    <source>
        <dbReference type="PROSITE" id="PS50887"/>
    </source>
</evidence>
<dbReference type="AlphaFoldDB" id="A0A090TLP0"/>
<dbReference type="InterPro" id="IPR029787">
    <property type="entry name" value="Nucleotide_cyclase"/>
</dbReference>
<reference evidence="11 12" key="2">
    <citation type="submission" date="2014-09" db="EMBL/GenBank/DDBJ databases">
        <authorList>
            <consortium name="NBRP consortium"/>
            <person name="Sawabe T."/>
            <person name="Meirelles P."/>
            <person name="Nakanishi M."/>
            <person name="Sayaka M."/>
            <person name="Hattori M."/>
            <person name="Ohkuma M."/>
        </authorList>
    </citation>
    <scope>NUCLEOTIDE SEQUENCE [LARGE SCALE GENOMIC DNA]</scope>
    <source>
        <strain evidence="11 12">JCM 19240</strain>
    </source>
</reference>
<evidence type="ECO:0000313" key="11">
    <source>
        <dbReference type="EMBL" id="GAL32227.1"/>
    </source>
</evidence>
<dbReference type="SMART" id="SM00267">
    <property type="entry name" value="GGDEF"/>
    <property type="match status" value="1"/>
</dbReference>
<comment type="subcellular location">
    <subcellularLocation>
        <location evidence="2">Cell inner membrane</location>
    </subcellularLocation>
    <subcellularLocation>
        <location evidence="3">Cell membrane</location>
        <topology evidence="3">Multi-pass membrane protein</topology>
    </subcellularLocation>
</comment>
<dbReference type="Pfam" id="PF00990">
    <property type="entry name" value="GGDEF"/>
    <property type="match status" value="1"/>
</dbReference>
<dbReference type="Gene3D" id="3.30.70.270">
    <property type="match status" value="1"/>
</dbReference>
<keyword evidence="12" id="KW-1185">Reference proteome</keyword>
<dbReference type="InterPro" id="IPR050469">
    <property type="entry name" value="Diguanylate_Cyclase"/>
</dbReference>
<dbReference type="CDD" id="cd18773">
    <property type="entry name" value="PDC1_HK_sensor"/>
    <property type="match status" value="1"/>
</dbReference>
<dbReference type="PROSITE" id="PS50887">
    <property type="entry name" value="GGDEF"/>
    <property type="match status" value="1"/>
</dbReference>
<dbReference type="GO" id="GO:0005886">
    <property type="term" value="C:plasma membrane"/>
    <property type="evidence" value="ECO:0007669"/>
    <property type="project" value="UniProtKB-SubCell"/>
</dbReference>
<keyword evidence="5" id="KW-1003">Cell membrane</keyword>
<evidence type="ECO:0000256" key="7">
    <source>
        <dbReference type="ARBA" id="ARBA00022989"/>
    </source>
</evidence>
<dbReference type="PANTHER" id="PTHR45138:SF9">
    <property type="entry name" value="DIGUANYLATE CYCLASE DGCM-RELATED"/>
    <property type="match status" value="1"/>
</dbReference>
<keyword evidence="8" id="KW-0472">Membrane</keyword>
<sequence length="516" mass="57859">MSSVRAQILQKSLLYSSVVLLCLGLNQGYHFYQTEESRALEVLRLHNTATNHIITGHFTEVQHLVDGLANLSFVQNASKYDDATKVRLLNYLDTIQQANAKITHIYVGYANGELLINNYSPPAGFDVTNRPWYVQSMESDTVVTGLPYRDALNNEWLITTGKSFESASGQRGVFAIDSALSVLKALLDRQAAKYKTSVSFIVDREGRVIIHPDPDKIDKPLPFDFVLASSTNSILEFDAIEGHKLAAYSTVDDLGWTLFTTVSSNEVFEPILGQLTKSIMLMSILGAALLFLLSHTLANELSKSMLNLKAYVSRVLHGETTYDLGQFPNNEIGAIAKEVLQLTEQELYRKNKELEHLAAKDQLTQLFNRRKIDQISNEEFYRFTRDGTTFSLIMFDVDYFKAINDVHGHGVGDEVLIAVASISQDQLRTTDRLGRWGGEEFLVICPETGLDEATFIAERLRRAIEQHLFSSDLKVTISLGVSTVKSGEDLKSFMHRLDSHLYEAKKAGRNCIISDR</sequence>
<evidence type="ECO:0000256" key="1">
    <source>
        <dbReference type="ARBA" id="ARBA00001946"/>
    </source>
</evidence>
<dbReference type="Pfam" id="PF02743">
    <property type="entry name" value="dCache_1"/>
    <property type="match status" value="1"/>
</dbReference>
<dbReference type="NCBIfam" id="TIGR00254">
    <property type="entry name" value="GGDEF"/>
    <property type="match status" value="1"/>
</dbReference>
<protein>
    <recommendedName>
        <fullName evidence="4">diguanylate cyclase</fullName>
        <ecNumber evidence="4">2.7.7.65</ecNumber>
    </recommendedName>
</protein>
<dbReference type="EMBL" id="BBMT01000001">
    <property type="protein sequence ID" value="GAL32227.1"/>
    <property type="molecule type" value="Genomic_DNA"/>
</dbReference>
<dbReference type="Gene3D" id="3.30.450.20">
    <property type="entry name" value="PAS domain"/>
    <property type="match status" value="2"/>
</dbReference>
<comment type="catalytic activity">
    <reaction evidence="9">
        <text>2 GTP = 3',3'-c-di-GMP + 2 diphosphate</text>
        <dbReference type="Rhea" id="RHEA:24898"/>
        <dbReference type="ChEBI" id="CHEBI:33019"/>
        <dbReference type="ChEBI" id="CHEBI:37565"/>
        <dbReference type="ChEBI" id="CHEBI:58805"/>
        <dbReference type="EC" id="2.7.7.65"/>
    </reaction>
</comment>
<feature type="domain" description="GGDEF" evidence="10">
    <location>
        <begin position="388"/>
        <end position="516"/>
    </location>
</feature>
<dbReference type="Proteomes" id="UP000029224">
    <property type="component" value="Unassembled WGS sequence"/>
</dbReference>
<dbReference type="InterPro" id="IPR029151">
    <property type="entry name" value="Sensor-like_sf"/>
</dbReference>
<accession>A0A090TLP0</accession>
<name>A0A090TLP0_9VIBR</name>
<dbReference type="SUPFAM" id="SSF103190">
    <property type="entry name" value="Sensory domain-like"/>
    <property type="match status" value="1"/>
</dbReference>
<evidence type="ECO:0000256" key="9">
    <source>
        <dbReference type="ARBA" id="ARBA00034247"/>
    </source>
</evidence>
<keyword evidence="6" id="KW-0812">Transmembrane</keyword>
<evidence type="ECO:0000256" key="5">
    <source>
        <dbReference type="ARBA" id="ARBA00022475"/>
    </source>
</evidence>
<dbReference type="PANTHER" id="PTHR45138">
    <property type="entry name" value="REGULATORY COMPONENTS OF SENSORY TRANSDUCTION SYSTEM"/>
    <property type="match status" value="1"/>
</dbReference>
<evidence type="ECO:0000256" key="6">
    <source>
        <dbReference type="ARBA" id="ARBA00022692"/>
    </source>
</evidence>
<dbReference type="SUPFAM" id="SSF55073">
    <property type="entry name" value="Nucleotide cyclase"/>
    <property type="match status" value="1"/>
</dbReference>
<dbReference type="EC" id="2.7.7.65" evidence="4"/>